<dbReference type="RefSeq" id="WP_072693311.1">
    <property type="nucleotide sequence ID" value="NZ_JBGQQF010000007.1"/>
</dbReference>
<evidence type="ECO:0000313" key="2">
    <source>
        <dbReference type="Proteomes" id="UP001625374"/>
    </source>
</evidence>
<protein>
    <submittedName>
        <fullName evidence="1">Uncharacterized protein</fullName>
    </submittedName>
</protein>
<gene>
    <name evidence="1" type="ORF">ACEN37_01045</name>
</gene>
<reference evidence="1 2" key="1">
    <citation type="submission" date="2024-08" db="EMBL/GenBank/DDBJ databases">
        <authorList>
            <person name="Arias E."/>
        </authorList>
    </citation>
    <scope>NUCLEOTIDE SEQUENCE [LARGE SCALE GENOMIC DNA]</scope>
    <source>
        <strain evidence="1 2">FAM 24106</strain>
    </source>
</reference>
<keyword evidence="2" id="KW-1185">Reference proteome</keyword>
<evidence type="ECO:0000313" key="1">
    <source>
        <dbReference type="EMBL" id="MFL2101831.1"/>
    </source>
</evidence>
<name>A0ABW8UFW0_9LACT</name>
<accession>A0ABW8UFW0</accession>
<organism evidence="1 2">
    <name type="scientific">Marinilactibacillus psychrotolerans</name>
    <dbReference type="NCBI Taxonomy" id="191770"/>
    <lineage>
        <taxon>Bacteria</taxon>
        <taxon>Bacillati</taxon>
        <taxon>Bacillota</taxon>
        <taxon>Bacilli</taxon>
        <taxon>Lactobacillales</taxon>
        <taxon>Carnobacteriaceae</taxon>
        <taxon>Marinilactibacillus</taxon>
    </lineage>
</organism>
<sequence>MEDQQWLITQLEELFKKSHDYKQKALLQATINLIIEQEERKEQLQGELDGRLWNPGNWGS</sequence>
<proteinExistence type="predicted"/>
<dbReference type="Proteomes" id="UP001625374">
    <property type="component" value="Unassembled WGS sequence"/>
</dbReference>
<comment type="caution">
    <text evidence="1">The sequence shown here is derived from an EMBL/GenBank/DDBJ whole genome shotgun (WGS) entry which is preliminary data.</text>
</comment>
<dbReference type="EMBL" id="JBGQQK010000002">
    <property type="protein sequence ID" value="MFL2101831.1"/>
    <property type="molecule type" value="Genomic_DNA"/>
</dbReference>